<dbReference type="SUPFAM" id="SSF141523">
    <property type="entry name" value="L,D-transpeptidase catalytic domain-like"/>
    <property type="match status" value="1"/>
</dbReference>
<proteinExistence type="inferred from homology"/>
<comment type="pathway">
    <text evidence="1 7">Cell wall biogenesis; peptidoglycan biosynthesis.</text>
</comment>
<protein>
    <submittedName>
        <fullName evidence="10">L,D-transpeptidase family protein</fullName>
    </submittedName>
</protein>
<reference evidence="10" key="1">
    <citation type="submission" date="2023-07" db="EMBL/GenBank/DDBJ databases">
        <authorList>
            <person name="Kim M."/>
        </authorList>
    </citation>
    <scope>NUCLEOTIDE SEQUENCE</scope>
    <source>
        <strain evidence="10">BIUV-7</strain>
    </source>
</reference>
<organism evidence="10 11">
    <name type="scientific">Sphingomonas natans</name>
    <dbReference type="NCBI Taxonomy" id="3063330"/>
    <lineage>
        <taxon>Bacteria</taxon>
        <taxon>Pseudomonadati</taxon>
        <taxon>Pseudomonadota</taxon>
        <taxon>Alphaproteobacteria</taxon>
        <taxon>Sphingomonadales</taxon>
        <taxon>Sphingomonadaceae</taxon>
        <taxon>Sphingomonas</taxon>
    </lineage>
</organism>
<dbReference type="InterPro" id="IPR045380">
    <property type="entry name" value="LD_TPept_scaffold_dom"/>
</dbReference>
<evidence type="ECO:0000256" key="6">
    <source>
        <dbReference type="ARBA" id="ARBA00023316"/>
    </source>
</evidence>
<feature type="active site" description="Nucleophile" evidence="7">
    <location>
        <position position="313"/>
    </location>
</feature>
<keyword evidence="4 7" id="KW-0133">Cell shape</keyword>
<dbReference type="PROSITE" id="PS52029">
    <property type="entry name" value="LD_TPASE"/>
    <property type="match status" value="1"/>
</dbReference>
<keyword evidence="5 7" id="KW-0573">Peptidoglycan synthesis</keyword>
<evidence type="ECO:0000259" key="9">
    <source>
        <dbReference type="PROSITE" id="PS52029"/>
    </source>
</evidence>
<evidence type="ECO:0000256" key="2">
    <source>
        <dbReference type="ARBA" id="ARBA00005992"/>
    </source>
</evidence>
<evidence type="ECO:0000313" key="11">
    <source>
        <dbReference type="Proteomes" id="UP001169764"/>
    </source>
</evidence>
<dbReference type="CDD" id="cd16913">
    <property type="entry name" value="YkuD_like"/>
    <property type="match status" value="1"/>
</dbReference>
<keyword evidence="6 7" id="KW-0961">Cell wall biogenesis/degradation</keyword>
<evidence type="ECO:0000256" key="8">
    <source>
        <dbReference type="SAM" id="SignalP"/>
    </source>
</evidence>
<evidence type="ECO:0000313" key="10">
    <source>
        <dbReference type="EMBL" id="MDO6415057.1"/>
    </source>
</evidence>
<evidence type="ECO:0000256" key="1">
    <source>
        <dbReference type="ARBA" id="ARBA00004752"/>
    </source>
</evidence>
<accession>A0ABT8Y9Q2</accession>
<feature type="domain" description="L,D-TPase catalytic" evidence="9">
    <location>
        <begin position="188"/>
        <end position="339"/>
    </location>
</feature>
<evidence type="ECO:0000256" key="5">
    <source>
        <dbReference type="ARBA" id="ARBA00022984"/>
    </source>
</evidence>
<evidence type="ECO:0000256" key="3">
    <source>
        <dbReference type="ARBA" id="ARBA00022679"/>
    </source>
</evidence>
<feature type="signal peptide" evidence="8">
    <location>
        <begin position="1"/>
        <end position="19"/>
    </location>
</feature>
<sequence length="401" mass="43063">MKIDRLLLLAGAAFCGMGAASVPEQQASIVPVAETAMAPAPATVWTKAAAKDLIGAIEGSADEGLRPTDYGLASLKAAAEQGESPALDAVAQRAALTLAHDYQYGRVGDRADLGWHIDRGNGSVDPVVLNAAIERGKVRSYLQSLLPVDERYKALKAALADTSDGASRDRIRANMERWRWMPRDLGTEYLYVNVPSYKLERINDGAVLSTYTVVVGAKDTPTPWIAGDAPSLVVNPSWYVPASIIKSSNLRPGKAGYIFKASAGGYSVRQLPGPKNALGRLKINLTNDQAIYLHDTPSKGGFAKDQRALSHGCIRVKDIDQLATELMSDGGDGAKLDEALAGTDTKTLALPKRYNVYLVYFTLDRDANGDLVSYGDPYGRDAEVIARLDGRPLRDMQIASN</sequence>
<dbReference type="PANTHER" id="PTHR41533">
    <property type="entry name" value="L,D-TRANSPEPTIDASE HI_1667-RELATED"/>
    <property type="match status" value="1"/>
</dbReference>
<feature type="chain" id="PRO_5046705977" evidence="8">
    <location>
        <begin position="20"/>
        <end position="401"/>
    </location>
</feature>
<dbReference type="Proteomes" id="UP001169764">
    <property type="component" value="Unassembled WGS sequence"/>
</dbReference>
<dbReference type="Pfam" id="PF20142">
    <property type="entry name" value="Scaffold"/>
    <property type="match status" value="1"/>
</dbReference>
<dbReference type="PANTHER" id="PTHR41533:SF2">
    <property type="entry name" value="BLR7131 PROTEIN"/>
    <property type="match status" value="1"/>
</dbReference>
<keyword evidence="8" id="KW-0732">Signal</keyword>
<comment type="caution">
    <text evidence="10">The sequence shown here is derived from an EMBL/GenBank/DDBJ whole genome shotgun (WGS) entry which is preliminary data.</text>
</comment>
<dbReference type="InterPro" id="IPR052905">
    <property type="entry name" value="LD-transpeptidase_YkuD-like"/>
</dbReference>
<dbReference type="RefSeq" id="WP_303542751.1">
    <property type="nucleotide sequence ID" value="NZ_JAUOTP010000004.1"/>
</dbReference>
<keyword evidence="11" id="KW-1185">Reference proteome</keyword>
<evidence type="ECO:0000256" key="7">
    <source>
        <dbReference type="PROSITE-ProRule" id="PRU01373"/>
    </source>
</evidence>
<gene>
    <name evidence="10" type="ORF">Q4F19_11760</name>
</gene>
<dbReference type="InterPro" id="IPR005490">
    <property type="entry name" value="LD_TPept_cat_dom"/>
</dbReference>
<comment type="similarity">
    <text evidence="2">Belongs to the YkuD family.</text>
</comment>
<name>A0ABT8Y9Q2_9SPHN</name>
<evidence type="ECO:0000256" key="4">
    <source>
        <dbReference type="ARBA" id="ARBA00022960"/>
    </source>
</evidence>
<feature type="active site" description="Proton donor/acceptor" evidence="7">
    <location>
        <position position="294"/>
    </location>
</feature>
<dbReference type="EMBL" id="JAUOTP010000004">
    <property type="protein sequence ID" value="MDO6415057.1"/>
    <property type="molecule type" value="Genomic_DNA"/>
</dbReference>
<dbReference type="Gene3D" id="2.40.440.10">
    <property type="entry name" value="L,D-transpeptidase catalytic domain-like"/>
    <property type="match status" value="1"/>
</dbReference>
<dbReference type="InterPro" id="IPR038063">
    <property type="entry name" value="Transpep_catalytic_dom"/>
</dbReference>
<keyword evidence="3" id="KW-0808">Transferase</keyword>
<dbReference type="Pfam" id="PF03734">
    <property type="entry name" value="YkuD"/>
    <property type="match status" value="1"/>
</dbReference>